<keyword evidence="2" id="KW-1185">Reference proteome</keyword>
<dbReference type="EMBL" id="JABFAB010000001">
    <property type="protein sequence ID" value="MBA0640866.1"/>
    <property type="molecule type" value="Genomic_DNA"/>
</dbReference>
<dbReference type="AlphaFoldDB" id="A0A7J8TRL6"/>
<reference evidence="1 2" key="1">
    <citation type="journal article" date="2019" name="Genome Biol. Evol.">
        <title>Insights into the evolution of the New World diploid cottons (Gossypium, subgenus Houzingenia) based on genome sequencing.</title>
        <authorList>
            <person name="Grover C.E."/>
            <person name="Arick M.A. 2nd"/>
            <person name="Thrash A."/>
            <person name="Conover J.L."/>
            <person name="Sanders W.S."/>
            <person name="Peterson D.G."/>
            <person name="Frelichowski J.E."/>
            <person name="Scheffler J.A."/>
            <person name="Scheffler B.E."/>
            <person name="Wendel J.F."/>
        </authorList>
    </citation>
    <scope>NUCLEOTIDE SEQUENCE [LARGE SCALE GENOMIC DNA]</scope>
    <source>
        <strain evidence="1">57</strain>
        <tissue evidence="1">Leaf</tissue>
    </source>
</reference>
<name>A0A7J8TRL6_9ROSI</name>
<comment type="caution">
    <text evidence="1">The sequence shown here is derived from an EMBL/GenBank/DDBJ whole genome shotgun (WGS) entry which is preliminary data.</text>
</comment>
<gene>
    <name evidence="1" type="ORF">Goklo_023766</name>
</gene>
<proteinExistence type="predicted"/>
<protein>
    <submittedName>
        <fullName evidence="1">Uncharacterized protein</fullName>
    </submittedName>
</protein>
<organism evidence="1 2">
    <name type="scientific">Gossypium klotzschianum</name>
    <dbReference type="NCBI Taxonomy" id="34286"/>
    <lineage>
        <taxon>Eukaryota</taxon>
        <taxon>Viridiplantae</taxon>
        <taxon>Streptophyta</taxon>
        <taxon>Embryophyta</taxon>
        <taxon>Tracheophyta</taxon>
        <taxon>Spermatophyta</taxon>
        <taxon>Magnoliopsida</taxon>
        <taxon>eudicotyledons</taxon>
        <taxon>Gunneridae</taxon>
        <taxon>Pentapetalae</taxon>
        <taxon>rosids</taxon>
        <taxon>malvids</taxon>
        <taxon>Malvales</taxon>
        <taxon>Malvaceae</taxon>
        <taxon>Malvoideae</taxon>
        <taxon>Gossypium</taxon>
    </lineage>
</organism>
<accession>A0A7J8TRL6</accession>
<evidence type="ECO:0000313" key="2">
    <source>
        <dbReference type="Proteomes" id="UP000593573"/>
    </source>
</evidence>
<sequence length="41" mass="4559">MRMVSSLACQLSFCEFIALLLMARFDQSAVKRLYLVGAMSG</sequence>
<dbReference type="Proteomes" id="UP000593573">
    <property type="component" value="Unassembled WGS sequence"/>
</dbReference>
<evidence type="ECO:0000313" key="1">
    <source>
        <dbReference type="EMBL" id="MBA0640866.1"/>
    </source>
</evidence>